<evidence type="ECO:0000256" key="4">
    <source>
        <dbReference type="ARBA" id="ARBA00023136"/>
    </source>
</evidence>
<sequence length="187" mass="19300">MRLSHALPGALMLAGLSACAVDPYPPAPIDQRGMNAPVGQTMGVQPGQIAACGHAGAPVAELRYPDGWQTRLSQVPTMSSGGGGDELLGGVSEPDAVVGTGVQPMTPSQPAYPVSARNAGQEGRCEILMDVSPAGTPQNILTSCSAPQFNAPTYQAATGLRFDPPREGGRSVRLVNVVYPVTYCLNE</sequence>
<dbReference type="InterPro" id="IPR037682">
    <property type="entry name" value="TonB_C"/>
</dbReference>
<evidence type="ECO:0000256" key="5">
    <source>
        <dbReference type="SAM" id="SignalP"/>
    </source>
</evidence>
<dbReference type="EMBL" id="QWGA01000003">
    <property type="protein sequence ID" value="RIJ31606.1"/>
    <property type="molecule type" value="Genomic_DNA"/>
</dbReference>
<evidence type="ECO:0000259" key="6">
    <source>
        <dbReference type="PROSITE" id="PS52015"/>
    </source>
</evidence>
<dbReference type="NCBIfam" id="TIGR01352">
    <property type="entry name" value="tonB_Cterm"/>
    <property type="match status" value="1"/>
</dbReference>
<dbReference type="InterPro" id="IPR006260">
    <property type="entry name" value="TonB/TolA_C"/>
</dbReference>
<keyword evidence="2" id="KW-0812">Transmembrane</keyword>
<accession>A0A399RIX4</accession>
<gene>
    <name evidence="7" type="ORF">D1222_05010</name>
</gene>
<evidence type="ECO:0000256" key="3">
    <source>
        <dbReference type="ARBA" id="ARBA00022989"/>
    </source>
</evidence>
<keyword evidence="5" id="KW-0732">Signal</keyword>
<dbReference type="Gene3D" id="3.30.1150.10">
    <property type="match status" value="1"/>
</dbReference>
<keyword evidence="3" id="KW-1133">Transmembrane helix</keyword>
<proteinExistence type="predicted"/>
<name>A0A399RIX4_9PROT</name>
<dbReference type="Proteomes" id="UP000265845">
    <property type="component" value="Unassembled WGS sequence"/>
</dbReference>
<comment type="caution">
    <text evidence="7">The sequence shown here is derived from an EMBL/GenBank/DDBJ whole genome shotgun (WGS) entry which is preliminary data.</text>
</comment>
<dbReference type="PROSITE" id="PS52015">
    <property type="entry name" value="TONB_CTD"/>
    <property type="match status" value="1"/>
</dbReference>
<dbReference type="AlphaFoldDB" id="A0A399RIX4"/>
<protein>
    <submittedName>
        <fullName evidence="7">TonB family protein</fullName>
    </submittedName>
</protein>
<organism evidence="7 8">
    <name type="scientific">Henriciella algicola</name>
    <dbReference type="NCBI Taxonomy" id="1608422"/>
    <lineage>
        <taxon>Bacteria</taxon>
        <taxon>Pseudomonadati</taxon>
        <taxon>Pseudomonadota</taxon>
        <taxon>Alphaproteobacteria</taxon>
        <taxon>Hyphomonadales</taxon>
        <taxon>Hyphomonadaceae</taxon>
        <taxon>Henriciella</taxon>
    </lineage>
</organism>
<dbReference type="PROSITE" id="PS51257">
    <property type="entry name" value="PROKAR_LIPOPROTEIN"/>
    <property type="match status" value="1"/>
</dbReference>
<evidence type="ECO:0000256" key="2">
    <source>
        <dbReference type="ARBA" id="ARBA00022692"/>
    </source>
</evidence>
<keyword evidence="4" id="KW-0472">Membrane</keyword>
<dbReference type="GO" id="GO:0016020">
    <property type="term" value="C:membrane"/>
    <property type="evidence" value="ECO:0007669"/>
    <property type="project" value="UniProtKB-SubCell"/>
</dbReference>
<dbReference type="SUPFAM" id="SSF74653">
    <property type="entry name" value="TolA/TonB C-terminal domain"/>
    <property type="match status" value="1"/>
</dbReference>
<dbReference type="GO" id="GO:0055085">
    <property type="term" value="P:transmembrane transport"/>
    <property type="evidence" value="ECO:0007669"/>
    <property type="project" value="InterPro"/>
</dbReference>
<feature type="domain" description="TonB C-terminal" evidence="6">
    <location>
        <begin position="97"/>
        <end position="187"/>
    </location>
</feature>
<feature type="signal peptide" evidence="5">
    <location>
        <begin position="1"/>
        <end position="20"/>
    </location>
</feature>
<feature type="chain" id="PRO_5017462739" evidence="5">
    <location>
        <begin position="21"/>
        <end position="187"/>
    </location>
</feature>
<evidence type="ECO:0000313" key="7">
    <source>
        <dbReference type="EMBL" id="RIJ31606.1"/>
    </source>
</evidence>
<dbReference type="Pfam" id="PF03544">
    <property type="entry name" value="TonB_C"/>
    <property type="match status" value="1"/>
</dbReference>
<keyword evidence="8" id="KW-1185">Reference proteome</keyword>
<reference evidence="7 8" key="1">
    <citation type="submission" date="2018-08" db="EMBL/GenBank/DDBJ databases">
        <title>Henriciella mobilis sp. nov., isolated from seawater.</title>
        <authorList>
            <person name="Cheng H."/>
            <person name="Wu Y.-H."/>
            <person name="Xu X.-W."/>
            <person name="Guo L.-L."/>
        </authorList>
    </citation>
    <scope>NUCLEOTIDE SEQUENCE [LARGE SCALE GENOMIC DNA]</scope>
    <source>
        <strain evidence="7 8">CCUG67844</strain>
    </source>
</reference>
<evidence type="ECO:0000256" key="1">
    <source>
        <dbReference type="ARBA" id="ARBA00004167"/>
    </source>
</evidence>
<comment type="subcellular location">
    <subcellularLocation>
        <location evidence="1">Membrane</location>
        <topology evidence="1">Single-pass membrane protein</topology>
    </subcellularLocation>
</comment>
<dbReference type="OrthoDB" id="7631548at2"/>
<dbReference type="RefSeq" id="WP_119453099.1">
    <property type="nucleotide sequence ID" value="NZ_QWGA01000003.1"/>
</dbReference>
<evidence type="ECO:0000313" key="8">
    <source>
        <dbReference type="Proteomes" id="UP000265845"/>
    </source>
</evidence>